<dbReference type="EMBL" id="FXAT01000008">
    <property type="protein sequence ID" value="SMG56253.1"/>
    <property type="molecule type" value="Genomic_DNA"/>
</dbReference>
<proteinExistence type="predicted"/>
<dbReference type="Proteomes" id="UP000193228">
    <property type="component" value="Unassembled WGS sequence"/>
</dbReference>
<feature type="signal peptide" evidence="1">
    <location>
        <begin position="1"/>
        <end position="33"/>
    </location>
</feature>
<gene>
    <name evidence="2" type="ORF">SAMN06265784_108111</name>
</gene>
<accession>A0A1X7LSE7</accession>
<name>A0A1X7LSE7_9BURK</name>
<evidence type="ECO:0000313" key="3">
    <source>
        <dbReference type="Proteomes" id="UP000193228"/>
    </source>
</evidence>
<organism evidence="2 3">
    <name type="scientific">Paraburkholderia susongensis</name>
    <dbReference type="NCBI Taxonomy" id="1515439"/>
    <lineage>
        <taxon>Bacteria</taxon>
        <taxon>Pseudomonadati</taxon>
        <taxon>Pseudomonadota</taxon>
        <taxon>Betaproteobacteria</taxon>
        <taxon>Burkholderiales</taxon>
        <taxon>Burkholderiaceae</taxon>
        <taxon>Paraburkholderia</taxon>
    </lineage>
</organism>
<keyword evidence="1" id="KW-0732">Signal</keyword>
<feature type="chain" id="PRO_5012010536" description="OmpA family protein" evidence="1">
    <location>
        <begin position="34"/>
        <end position="170"/>
    </location>
</feature>
<keyword evidence="3" id="KW-1185">Reference proteome</keyword>
<reference evidence="3" key="1">
    <citation type="submission" date="2017-04" db="EMBL/GenBank/DDBJ databases">
        <authorList>
            <person name="Varghese N."/>
            <person name="Submissions S."/>
        </authorList>
    </citation>
    <scope>NUCLEOTIDE SEQUENCE [LARGE SCALE GENOMIC DNA]</scope>
    <source>
        <strain evidence="3">LMG 29540</strain>
    </source>
</reference>
<dbReference type="RefSeq" id="WP_244196132.1">
    <property type="nucleotide sequence ID" value="NZ_FXAT01000008.1"/>
</dbReference>
<dbReference type="STRING" id="1515439.SAMN06265784_108111"/>
<evidence type="ECO:0008006" key="4">
    <source>
        <dbReference type="Google" id="ProtNLM"/>
    </source>
</evidence>
<dbReference type="AlphaFoldDB" id="A0A1X7LSE7"/>
<dbReference type="PROSITE" id="PS51257">
    <property type="entry name" value="PROKAR_LIPOPROTEIN"/>
    <property type="match status" value="1"/>
</dbReference>
<evidence type="ECO:0000256" key="1">
    <source>
        <dbReference type="SAM" id="SignalP"/>
    </source>
</evidence>
<sequence length="170" mass="19175">MTSYNEKKKMKSWCNALVAALALSACLCGSAHACRFLENVELRLPFNTTALSREDRRVIANAVSRAKRWPDVQIQAIVIAGAYIGERDLDDLQERRGENVQAYLRKLGIKSKNIYIEPKTLTDVFAHKLSDGTIRVQQIEIELSPICKEGSCEWMCDDPRLWPPGTPIDP</sequence>
<protein>
    <recommendedName>
        <fullName evidence="4">OmpA family protein</fullName>
    </recommendedName>
</protein>
<evidence type="ECO:0000313" key="2">
    <source>
        <dbReference type="EMBL" id="SMG56253.1"/>
    </source>
</evidence>